<accession>A0A1H1Q392</accession>
<evidence type="ECO:0000313" key="2">
    <source>
        <dbReference type="Proteomes" id="UP000243904"/>
    </source>
</evidence>
<protein>
    <submittedName>
        <fullName evidence="1">Uncharacterized protein</fullName>
    </submittedName>
</protein>
<dbReference type="AlphaFoldDB" id="A0A1H1Q392"/>
<dbReference type="EMBL" id="LT629750">
    <property type="protein sequence ID" value="SDS17958.1"/>
    <property type="molecule type" value="Genomic_DNA"/>
</dbReference>
<reference evidence="2" key="1">
    <citation type="submission" date="2016-10" db="EMBL/GenBank/DDBJ databases">
        <authorList>
            <person name="Varghese N."/>
            <person name="Submissions S."/>
        </authorList>
    </citation>
    <scope>NUCLEOTIDE SEQUENCE [LARGE SCALE GENOMIC DNA]</scope>
    <source>
        <strain evidence="2">GAS369</strain>
    </source>
</reference>
<evidence type="ECO:0000313" key="1">
    <source>
        <dbReference type="EMBL" id="SDS17958.1"/>
    </source>
</evidence>
<proteinExistence type="predicted"/>
<dbReference type="RefSeq" id="WP_100381916.1">
    <property type="nucleotide sequence ID" value="NZ_LT629750.1"/>
</dbReference>
<keyword evidence="2" id="KW-1185">Reference proteome</keyword>
<dbReference type="Proteomes" id="UP000243904">
    <property type="component" value="Chromosome I"/>
</dbReference>
<organism evidence="1 2">
    <name type="scientific">Bradyrhizobium canariense</name>
    <dbReference type="NCBI Taxonomy" id="255045"/>
    <lineage>
        <taxon>Bacteria</taxon>
        <taxon>Pseudomonadati</taxon>
        <taxon>Pseudomonadota</taxon>
        <taxon>Alphaproteobacteria</taxon>
        <taxon>Hyphomicrobiales</taxon>
        <taxon>Nitrobacteraceae</taxon>
        <taxon>Bradyrhizobium</taxon>
    </lineage>
</organism>
<name>A0A1H1Q392_9BRAD</name>
<gene>
    <name evidence="1" type="ORF">SAMN05444158_1254</name>
</gene>
<sequence length="68" mass="7367">MNVDQLPARERPEFKIVCSDCGGLSIKVADPANCPVTTLVECRRCGAVRGTVGALQDLARRSADLFEF</sequence>